<feature type="compositionally biased region" description="Basic residues" evidence="1">
    <location>
        <begin position="35"/>
        <end position="50"/>
    </location>
</feature>
<reference evidence="2" key="1">
    <citation type="journal article" date="2009" name="PLoS Genet.">
        <title>Sequencing, mapping, and analysis of 27,455 maize full-length cDNAs.</title>
        <authorList>
            <person name="Soderlund C."/>
            <person name="Descour A."/>
            <person name="Kudrna D."/>
            <person name="Bomhoff M."/>
            <person name="Boyd L."/>
            <person name="Currie J."/>
            <person name="Angelova A."/>
            <person name="Collura K."/>
            <person name="Wissotski M."/>
            <person name="Ashley E."/>
            <person name="Morrow D."/>
            <person name="Fernandes J."/>
            <person name="Walbot V."/>
            <person name="Yu Y."/>
        </authorList>
    </citation>
    <scope>NUCLEOTIDE SEQUENCE</scope>
    <source>
        <strain evidence="2">B73</strain>
    </source>
</reference>
<evidence type="ECO:0000313" key="2">
    <source>
        <dbReference type="EMBL" id="ACR36469.1"/>
    </source>
</evidence>
<evidence type="ECO:0000256" key="1">
    <source>
        <dbReference type="SAM" id="MobiDB-lite"/>
    </source>
</evidence>
<sequence length="195" mass="20652">MVPGPSPPARGVPARPLRRSAAALATRGEPASGRAVRRRRALRPHVRPSRRAPGAAHLVPHSAPQATRWGRGAPPPPPARADAASGPRRRRGGGDRRALRRLQAARADGAEPAAQLRRTRAARHGAAAVSSPFLGRRGPDGPAHASTAPRPLLFLLSGRARATAPERTYNGGPIDAWACMTITEILVESRYVCHV</sequence>
<dbReference type="EMBL" id="BT086116">
    <property type="protein sequence ID" value="ACR36469.1"/>
    <property type="molecule type" value="mRNA"/>
</dbReference>
<dbReference type="AlphaFoldDB" id="C4J5L9"/>
<feature type="region of interest" description="Disordered" evidence="1">
    <location>
        <begin position="1"/>
        <end position="98"/>
    </location>
</feature>
<protein>
    <submittedName>
        <fullName evidence="2">Uncharacterized protein</fullName>
    </submittedName>
</protein>
<feature type="compositionally biased region" description="Low complexity" evidence="1">
    <location>
        <begin position="13"/>
        <end position="27"/>
    </location>
</feature>
<feature type="compositionally biased region" description="Pro residues" evidence="1">
    <location>
        <begin position="1"/>
        <end position="10"/>
    </location>
</feature>
<organism evidence="2">
    <name type="scientific">Zea mays</name>
    <name type="common">Maize</name>
    <dbReference type="NCBI Taxonomy" id="4577"/>
    <lineage>
        <taxon>Eukaryota</taxon>
        <taxon>Viridiplantae</taxon>
        <taxon>Streptophyta</taxon>
        <taxon>Embryophyta</taxon>
        <taxon>Tracheophyta</taxon>
        <taxon>Spermatophyta</taxon>
        <taxon>Magnoliopsida</taxon>
        <taxon>Liliopsida</taxon>
        <taxon>Poales</taxon>
        <taxon>Poaceae</taxon>
        <taxon>PACMAD clade</taxon>
        <taxon>Panicoideae</taxon>
        <taxon>Andropogonodae</taxon>
        <taxon>Andropogoneae</taxon>
        <taxon>Tripsacinae</taxon>
        <taxon>Zea</taxon>
    </lineage>
</organism>
<feature type="region of interest" description="Disordered" evidence="1">
    <location>
        <begin position="127"/>
        <end position="147"/>
    </location>
</feature>
<name>C4J5L9_MAIZE</name>
<proteinExistence type="evidence at transcript level"/>
<accession>C4J5L9</accession>